<reference evidence="2 3" key="1">
    <citation type="journal article" date="2019" name="Commun. Biol.">
        <title>The bagworm genome reveals a unique fibroin gene that provides high tensile strength.</title>
        <authorList>
            <person name="Kono N."/>
            <person name="Nakamura H."/>
            <person name="Ohtoshi R."/>
            <person name="Tomita M."/>
            <person name="Numata K."/>
            <person name="Arakawa K."/>
        </authorList>
    </citation>
    <scope>NUCLEOTIDE SEQUENCE [LARGE SCALE GENOMIC DNA]</scope>
</reference>
<evidence type="ECO:0000256" key="1">
    <source>
        <dbReference type="SAM" id="MobiDB-lite"/>
    </source>
</evidence>
<accession>A0A4C1TNG4</accession>
<evidence type="ECO:0000313" key="2">
    <source>
        <dbReference type="EMBL" id="GBP15121.1"/>
    </source>
</evidence>
<organism evidence="2 3">
    <name type="scientific">Eumeta variegata</name>
    <name type="common">Bagworm moth</name>
    <name type="synonym">Eumeta japonica</name>
    <dbReference type="NCBI Taxonomy" id="151549"/>
    <lineage>
        <taxon>Eukaryota</taxon>
        <taxon>Metazoa</taxon>
        <taxon>Ecdysozoa</taxon>
        <taxon>Arthropoda</taxon>
        <taxon>Hexapoda</taxon>
        <taxon>Insecta</taxon>
        <taxon>Pterygota</taxon>
        <taxon>Neoptera</taxon>
        <taxon>Endopterygota</taxon>
        <taxon>Lepidoptera</taxon>
        <taxon>Glossata</taxon>
        <taxon>Ditrysia</taxon>
        <taxon>Tineoidea</taxon>
        <taxon>Psychidae</taxon>
        <taxon>Oiketicinae</taxon>
        <taxon>Eumeta</taxon>
    </lineage>
</organism>
<feature type="compositionally biased region" description="Polar residues" evidence="1">
    <location>
        <begin position="11"/>
        <end position="20"/>
    </location>
</feature>
<keyword evidence="3" id="KW-1185">Reference proteome</keyword>
<evidence type="ECO:0000313" key="3">
    <source>
        <dbReference type="Proteomes" id="UP000299102"/>
    </source>
</evidence>
<feature type="region of interest" description="Disordered" evidence="1">
    <location>
        <begin position="1"/>
        <end position="38"/>
    </location>
</feature>
<name>A0A4C1TNG4_EUMVA</name>
<dbReference type="Proteomes" id="UP000299102">
    <property type="component" value="Unassembled WGS sequence"/>
</dbReference>
<feature type="compositionally biased region" description="Basic and acidic residues" evidence="1">
    <location>
        <begin position="81"/>
        <end position="90"/>
    </location>
</feature>
<dbReference type="EMBL" id="BGZK01000069">
    <property type="protein sequence ID" value="GBP15121.1"/>
    <property type="molecule type" value="Genomic_DNA"/>
</dbReference>
<gene>
    <name evidence="2" type="ORF">EVAR_11423_1</name>
</gene>
<sequence>MRGVARRGRTEANNAASLPLTSAPEEITSPPVCNSHLQPPKKFKVSHSAGKIVDSLLWYSKKVVMIECYIDGVATVTARSPRHDASDLSRGHHKRSDASRLGSFRYED</sequence>
<feature type="region of interest" description="Disordered" evidence="1">
    <location>
        <begin position="80"/>
        <end position="108"/>
    </location>
</feature>
<dbReference type="AlphaFoldDB" id="A0A4C1TNG4"/>
<protein>
    <submittedName>
        <fullName evidence="2">Uncharacterized protein</fullName>
    </submittedName>
</protein>
<proteinExistence type="predicted"/>
<comment type="caution">
    <text evidence="2">The sequence shown here is derived from an EMBL/GenBank/DDBJ whole genome shotgun (WGS) entry which is preliminary data.</text>
</comment>